<gene>
    <name evidence="1" type="ORF">BL253_01720</name>
</gene>
<dbReference type="AlphaFoldDB" id="A0A1V2ILH2"/>
<name>A0A1V2ILH2_9ACTN</name>
<dbReference type="Proteomes" id="UP000188929">
    <property type="component" value="Unassembled WGS sequence"/>
</dbReference>
<dbReference type="EMBL" id="MOMC01000005">
    <property type="protein sequence ID" value="ONH33326.1"/>
    <property type="molecule type" value="Genomic_DNA"/>
</dbReference>
<dbReference type="OrthoDB" id="7478453at2"/>
<reference evidence="2" key="1">
    <citation type="submission" date="2016-10" db="EMBL/GenBank/DDBJ databases">
        <title>Frankia sp. NRRL B-16386 Genome sequencing.</title>
        <authorList>
            <person name="Ghodhbane-Gtari F."/>
            <person name="Swanson E."/>
            <person name="Gueddou A."/>
            <person name="Hezbri K."/>
            <person name="Ktari K."/>
            <person name="Nouioui I."/>
            <person name="Morris K."/>
            <person name="Simpson S."/>
            <person name="Abebe-Akele F."/>
            <person name="Thomas K."/>
            <person name="Gtari M."/>
            <person name="Tisa L.S."/>
        </authorList>
    </citation>
    <scope>NUCLEOTIDE SEQUENCE [LARGE SCALE GENOMIC DNA]</scope>
    <source>
        <strain evidence="2">NRRL B-16386</strain>
    </source>
</reference>
<comment type="caution">
    <text evidence="1">The sequence shown here is derived from an EMBL/GenBank/DDBJ whole genome shotgun (WGS) entry which is preliminary data.</text>
</comment>
<accession>A0A1V2ILH2</accession>
<keyword evidence="2" id="KW-1185">Reference proteome</keyword>
<evidence type="ECO:0000313" key="1">
    <source>
        <dbReference type="EMBL" id="ONH33326.1"/>
    </source>
</evidence>
<sequence length="102" mass="10416">MQIKSGARLRSQVDGTELVVVRPLPGDVDLTCGGHPMVDVKAQPQPGLTVLADAAGGTQQGKRYTLGDTGLEVLVTKAGTGSLALGAEPLALKEARPLPSSD</sequence>
<dbReference type="STRING" id="1834516.BL253_01720"/>
<dbReference type="RefSeq" id="WP_076812931.1">
    <property type="nucleotide sequence ID" value="NZ_MOMC01000005.1"/>
</dbReference>
<proteinExistence type="predicted"/>
<protein>
    <submittedName>
        <fullName evidence="1">Uncharacterized protein</fullName>
    </submittedName>
</protein>
<organism evidence="1 2">
    <name type="scientific">Pseudofrankia asymbiotica</name>
    <dbReference type="NCBI Taxonomy" id="1834516"/>
    <lineage>
        <taxon>Bacteria</taxon>
        <taxon>Bacillati</taxon>
        <taxon>Actinomycetota</taxon>
        <taxon>Actinomycetes</taxon>
        <taxon>Frankiales</taxon>
        <taxon>Frankiaceae</taxon>
        <taxon>Pseudofrankia</taxon>
    </lineage>
</organism>
<evidence type="ECO:0000313" key="2">
    <source>
        <dbReference type="Proteomes" id="UP000188929"/>
    </source>
</evidence>